<dbReference type="Proteomes" id="UP000193920">
    <property type="component" value="Unassembled WGS sequence"/>
</dbReference>
<dbReference type="Gene3D" id="1.10.220.20">
    <property type="match status" value="1"/>
</dbReference>
<dbReference type="InterPro" id="IPR032691">
    <property type="entry name" value="Mon2/Sec7/BIG1-like_HUS"/>
</dbReference>
<dbReference type="Gene3D" id="1.10.1000.11">
    <property type="entry name" value="Arf Nucleotide-binding Site Opener,domain 2"/>
    <property type="match status" value="1"/>
</dbReference>
<feature type="compositionally biased region" description="Low complexity" evidence="6">
    <location>
        <begin position="379"/>
        <end position="392"/>
    </location>
</feature>
<evidence type="ECO:0000256" key="2">
    <source>
        <dbReference type="ARBA" id="ARBA00022490"/>
    </source>
</evidence>
<dbReference type="InterPro" id="IPR023394">
    <property type="entry name" value="Sec7_C_sf"/>
</dbReference>
<name>A0A1Y2EPQ5_9FUNG</name>
<dbReference type="SUPFAM" id="SSF48425">
    <property type="entry name" value="Sec7 domain"/>
    <property type="match status" value="1"/>
</dbReference>
<dbReference type="Pfam" id="PF01369">
    <property type="entry name" value="Sec7"/>
    <property type="match status" value="1"/>
</dbReference>
<dbReference type="GO" id="GO:0032012">
    <property type="term" value="P:regulation of ARF protein signal transduction"/>
    <property type="evidence" value="ECO:0007669"/>
    <property type="project" value="InterPro"/>
</dbReference>
<feature type="compositionally biased region" description="Basic and acidic residues" evidence="6">
    <location>
        <begin position="1203"/>
        <end position="1216"/>
    </location>
</feature>
<dbReference type="GO" id="GO:0005085">
    <property type="term" value="F:guanyl-nucleotide exchange factor activity"/>
    <property type="evidence" value="ECO:0007669"/>
    <property type="project" value="InterPro"/>
</dbReference>
<comment type="subcellular location">
    <subcellularLocation>
        <location evidence="5">Cytoplasmic vesicle</location>
        <location evidence="5">COPI-coated vesicle membrane</location>
    </subcellularLocation>
</comment>
<reference evidence="8 9" key="1">
    <citation type="submission" date="2016-08" db="EMBL/GenBank/DDBJ databases">
        <title>A Parts List for Fungal Cellulosomes Revealed by Comparative Genomics.</title>
        <authorList>
            <consortium name="DOE Joint Genome Institute"/>
            <person name="Haitjema C.H."/>
            <person name="Gilmore S.P."/>
            <person name="Henske J.K."/>
            <person name="Solomon K.V."/>
            <person name="De Groot R."/>
            <person name="Kuo A."/>
            <person name="Mondo S.J."/>
            <person name="Salamov A.A."/>
            <person name="Labutti K."/>
            <person name="Zhao Z."/>
            <person name="Chiniquy J."/>
            <person name="Barry K."/>
            <person name="Brewer H.M."/>
            <person name="Purvine S.O."/>
            <person name="Wright A.T."/>
            <person name="Boxma B."/>
            <person name="Van Alen T."/>
            <person name="Hackstein J.H."/>
            <person name="Baker S.E."/>
            <person name="Grigoriev I.V."/>
            <person name="O'Malley M.A."/>
        </authorList>
    </citation>
    <scope>NUCLEOTIDE SEQUENCE [LARGE SCALE GENOMIC DNA]</scope>
    <source>
        <strain evidence="8 9">G1</strain>
    </source>
</reference>
<evidence type="ECO:0000256" key="3">
    <source>
        <dbReference type="ARBA" id="ARBA00022927"/>
    </source>
</evidence>
<proteinExistence type="predicted"/>
<dbReference type="InterPro" id="IPR000904">
    <property type="entry name" value="Sec7_dom"/>
</dbReference>
<feature type="region of interest" description="Disordered" evidence="6">
    <location>
        <begin position="182"/>
        <end position="220"/>
    </location>
</feature>
<accession>A0A1Y2EPQ5</accession>
<dbReference type="EMBL" id="MCOG01000035">
    <property type="protein sequence ID" value="ORY73176.1"/>
    <property type="molecule type" value="Genomic_DNA"/>
</dbReference>
<evidence type="ECO:0000313" key="9">
    <source>
        <dbReference type="Proteomes" id="UP000193920"/>
    </source>
</evidence>
<gene>
    <name evidence="8" type="ORF">LY90DRAFT_503299</name>
</gene>
<protein>
    <recommendedName>
        <fullName evidence="7">SEC7 domain-containing protein</fullName>
    </recommendedName>
</protein>
<dbReference type="PROSITE" id="PS50190">
    <property type="entry name" value="SEC7"/>
    <property type="match status" value="1"/>
</dbReference>
<comment type="caution">
    <text evidence="8">The sequence shown here is derived from an EMBL/GenBank/DDBJ whole genome shotgun (WGS) entry which is preliminary data.</text>
</comment>
<dbReference type="Pfam" id="PF20252">
    <property type="entry name" value="BIG2_C"/>
    <property type="match status" value="1"/>
</dbReference>
<feature type="region of interest" description="Disordered" evidence="6">
    <location>
        <begin position="685"/>
        <end position="732"/>
    </location>
</feature>
<dbReference type="GO" id="GO:0015031">
    <property type="term" value="P:protein transport"/>
    <property type="evidence" value="ECO:0007669"/>
    <property type="project" value="UniProtKB-KW"/>
</dbReference>
<keyword evidence="4" id="KW-0472">Membrane</keyword>
<feature type="region of interest" description="Disordered" evidence="6">
    <location>
        <begin position="1203"/>
        <end position="1226"/>
    </location>
</feature>
<dbReference type="PANTHER" id="PTHR10663:SF375">
    <property type="entry name" value="LD29171P"/>
    <property type="match status" value="1"/>
</dbReference>
<feature type="region of interest" description="Disordered" evidence="6">
    <location>
        <begin position="2021"/>
        <end position="2043"/>
    </location>
</feature>
<feature type="compositionally biased region" description="Polar residues" evidence="6">
    <location>
        <begin position="708"/>
        <end position="732"/>
    </location>
</feature>
<dbReference type="PANTHER" id="PTHR10663">
    <property type="entry name" value="GUANYL-NUCLEOTIDE EXCHANGE FACTOR"/>
    <property type="match status" value="1"/>
</dbReference>
<dbReference type="Pfam" id="PF09324">
    <property type="entry name" value="Sec7-like_HDS"/>
    <property type="match status" value="1"/>
</dbReference>
<keyword evidence="1" id="KW-0813">Transport</keyword>
<dbReference type="FunFam" id="1.10.220.20:FF:000002">
    <property type="entry name" value="Brefeldin A-inhibited guanine nucleotide-exchange protein 1"/>
    <property type="match status" value="1"/>
</dbReference>
<keyword evidence="3" id="KW-0653">Protein transport</keyword>
<dbReference type="FunFam" id="1.10.1000.11:FF:000003">
    <property type="entry name" value="Brefeldin A-inhibited guanine nucleotide-exchange protein 1"/>
    <property type="match status" value="1"/>
</dbReference>
<feature type="compositionally biased region" description="Polar residues" evidence="6">
    <location>
        <begin position="351"/>
        <end position="368"/>
    </location>
</feature>
<dbReference type="Pfam" id="PF16213">
    <property type="entry name" value="DCB"/>
    <property type="match status" value="1"/>
</dbReference>
<keyword evidence="9" id="KW-1185">Reference proteome</keyword>
<feature type="compositionally biased region" description="Polar residues" evidence="6">
    <location>
        <begin position="2021"/>
        <end position="2040"/>
    </location>
</feature>
<dbReference type="InterPro" id="IPR046455">
    <property type="entry name" value="Sec7/BIG1-like_C"/>
</dbReference>
<dbReference type="InterPro" id="IPR032629">
    <property type="entry name" value="DCB_dom"/>
</dbReference>
<dbReference type="SMART" id="SM00222">
    <property type="entry name" value="Sec7"/>
    <property type="match status" value="1"/>
</dbReference>
<organism evidence="8 9">
    <name type="scientific">Neocallimastix californiae</name>
    <dbReference type="NCBI Taxonomy" id="1754190"/>
    <lineage>
        <taxon>Eukaryota</taxon>
        <taxon>Fungi</taxon>
        <taxon>Fungi incertae sedis</taxon>
        <taxon>Chytridiomycota</taxon>
        <taxon>Chytridiomycota incertae sedis</taxon>
        <taxon>Neocallimastigomycetes</taxon>
        <taxon>Neocallimastigales</taxon>
        <taxon>Neocallimastigaceae</taxon>
        <taxon>Neocallimastix</taxon>
    </lineage>
</organism>
<dbReference type="STRING" id="1754190.A0A1Y2EPQ5"/>
<evidence type="ECO:0000313" key="8">
    <source>
        <dbReference type="EMBL" id="ORY73176.1"/>
    </source>
</evidence>
<sequence>MKKQAYKNEDLIQQVQIYLNKILEETGNKQKKLKESIISTLEILKEDFKLVQEQQNEKSLSPQNEAENINNENIDTTTQESNTAEVEKTDEVIENSKQDEPTEISNISEPTETKIKVTLISAEKYWEPFKLALNPKNPVRIREITLDALQYLISHRMLTGSTPLDINQEPVPTPNITSGIIKDIKGPEGEENANSSSNASIVSETETTTPADNKSNNKHPQYPSPAFLIDEIIHIICSSFSLAASDDNVQLKVLSTLLTAVTSTSCEVHHVTLLKLIQTCFNIYIFSKNSNNHITAKAVLTQMINLVFSRMERYSYVLSKHIENGTLLKLSKTAPLREVVEQLSDYHKDPQSSQGSDSNIPNNVTENSEINDKHQTSTANVEGENANENGNENENDKNDSSTIVTANNEEDGKKSPTKMHIKTRVKSYSISSNIGGNTSRNPYDPTIAYYNELLRKDVFLVFRLLCQLSLFKDNGQAVSFSNAISTSHTAVDLSPTSIKARTVALELILSIITNSGPVFQTDPLYCDMIKNYLCISISKNGISENPLIFELSLSIFIMMLRFYKAPLKAEIEVILNTIYLHILDMGSSSFIQKKKLLEGLLKVCENPQTLVDIYLNYDCDLNLESIFEKLINSCARIAQGRGLKKNNKSSNQNDISIQQENELRICGTKCLVSIINSMVEWTKELQPNTEDPNDLSMNGIDDEIENGSDGTLNNSQKKRNSVTSSPASSTLNLQALRQEDGKNYTMQKNNSFSNLSTYSNPNSASFRDALLPQNQIHNVLIYKNPLGSISLNDINHQNNNPPIQSSVSSEALNAKFEEVLSKKHALSKGINLFNIRPKKGIEFLIKEGFLTRDLDAISQFLHNTSGLNKVAIGEYLGEGDEFNIQLMHKFVDAMDFYDLPFVDAIRKFLQAFRLPGESQKIDRLMEKFADRYCDNNPTVFANADTAYTLAFSVIMLNTDQHSSQIKNRMEKSDFIKNNRGINNNADLPDEFLSEIFDEISNNEIVMEEEQANQISKIAKGQLLSEQERKELYYKEVEKIQKLSQELIKGGSHNKRNVDKYKIATQREIVKPMFSASWCPIMATLSLIFEDIDYNFENVYDPQKAREDNEILSELCLLGISGSIRIASIFSMVIERNAFISTLTKMTGLFNFDISSIRPKNIKAIEILIQLAATYGEYFDDNWYDFFICLSQLERIQYLYKRQNPDKNPDKNGEKNDTTSPISPSASEPIIPKTVYMEQLNEKIQSQAFVILIDKIFSNTILLSGTEIVHFCKCLCDISLEEVHLNKKPSRMSASISSSTPRMYSLQKIVEITYYNMDRIRLEFAKIWNIIQQHFIQVGCHSDMHVASFAIDSLRQLTMKYFERSELTHYQTQNEFLKCFDSIMRKTDSLTIKEMIIQSMEHIISLQVNNIRSGWKGIFSVLSRTAQSNNSLNILEKAFTLMQGVYNKYSDKIISSGSFVSFVTSLKDFLLIDQSSPVGERIIISTFGLLQNCVNQISAANAIKAKGGYKKDSTHSELKGKSSIIINDIQKKEEEKEGKAEINEGNTTVTAATEEQEKENKTIKALLQISTEDQYYLMWFPILATYSQILIRSNNSNVKNRALTSLFDTLENLASTLLDSKFWKNIQRSVIFPIFEDLMEHDENDPANSGFDSEMMVPSVENLENSKIQSLKMQNGEQNQNYSSSSALWTNAFLRLLDLFKHHINNFSEYPYLISGFLDLIVSLVQKPRDELQNMGVTFLQQFLEENVDKIEGDDVWEIVTSTVEKCFTSTAPDEETINKTSSNRTNREAQKKTMEQITAKYIVHLRLLQEVHKFCNVLVHYHLEAEDDSSFADEKHKNIISNHLSNPAYSEVPMIAIIPIKFQTRWLNIFYNSYKTSHTLNETKILQQSSYQQQGITEQIPLLIEVISFSSYLQLLFSIYSVFGDSRANSKEIIDDKLIPMCMLVLKAFVRSELESKYQNKILTIVIMIYKELMKISGWQHPPNSNRKLTLKDNQNNNEPFIYIISNENLPTNYQENENLSADAQTSANPEDPSTSTNAKSTDDGIIDYPELWDGIRKEIPNFFKYSIPIVQIISNSRNASNNTNYAAQLADLSNTIKEFYEVVACNFM</sequence>
<feature type="compositionally biased region" description="Polar residues" evidence="6">
    <location>
        <begin position="54"/>
        <end position="63"/>
    </location>
</feature>
<dbReference type="OrthoDB" id="18431at2759"/>
<evidence type="ECO:0000259" key="7">
    <source>
        <dbReference type="PROSITE" id="PS50190"/>
    </source>
</evidence>
<dbReference type="GO" id="GO:0030663">
    <property type="term" value="C:COPI-coated vesicle membrane"/>
    <property type="evidence" value="ECO:0007669"/>
    <property type="project" value="UniProtKB-SubCell"/>
</dbReference>
<dbReference type="CDD" id="cd00171">
    <property type="entry name" value="Sec7"/>
    <property type="match status" value="1"/>
</dbReference>
<keyword evidence="2" id="KW-0963">Cytoplasm</keyword>
<feature type="region of interest" description="Disordered" evidence="6">
    <location>
        <begin position="54"/>
        <end position="106"/>
    </location>
</feature>
<feature type="compositionally biased region" description="Polar residues" evidence="6">
    <location>
        <begin position="75"/>
        <end position="84"/>
    </location>
</feature>
<feature type="compositionally biased region" description="Basic and acidic residues" evidence="6">
    <location>
        <begin position="85"/>
        <end position="100"/>
    </location>
</feature>
<evidence type="ECO:0000256" key="6">
    <source>
        <dbReference type="SAM" id="MobiDB-lite"/>
    </source>
</evidence>
<feature type="compositionally biased region" description="Low complexity" evidence="6">
    <location>
        <begin position="192"/>
        <end position="206"/>
    </location>
</feature>
<dbReference type="InterPro" id="IPR035999">
    <property type="entry name" value="Sec7_dom_sf"/>
</dbReference>
<feature type="domain" description="SEC7" evidence="7">
    <location>
        <begin position="815"/>
        <end position="1002"/>
    </location>
</feature>
<feature type="region of interest" description="Disordered" evidence="6">
    <location>
        <begin position="343"/>
        <end position="417"/>
    </location>
</feature>
<evidence type="ECO:0000256" key="1">
    <source>
        <dbReference type="ARBA" id="ARBA00022448"/>
    </source>
</evidence>
<feature type="compositionally biased region" description="Low complexity" evidence="6">
    <location>
        <begin position="64"/>
        <end position="74"/>
    </location>
</feature>
<evidence type="ECO:0000256" key="4">
    <source>
        <dbReference type="ARBA" id="ARBA00023136"/>
    </source>
</evidence>
<evidence type="ECO:0000256" key="5">
    <source>
        <dbReference type="ARBA" id="ARBA00060451"/>
    </source>
</evidence>
<dbReference type="InterPro" id="IPR015403">
    <property type="entry name" value="Mon2/Sec7/BIG1-like_HDS"/>
</dbReference>
<dbReference type="Pfam" id="PF12783">
    <property type="entry name" value="Sec7-like_HUS"/>
    <property type="match status" value="1"/>
</dbReference>